<feature type="transmembrane region" description="Helical" evidence="2">
    <location>
        <begin position="57"/>
        <end position="76"/>
    </location>
</feature>
<sequence length="165" mass="17873">MEEVIESFLGTNSSENVTEELLEILSTTAASTSLNSSVLGELNSSDLIVLRHRDLKIVFSILGVLVAVVSFTALFLKIRAHSGGCLTKPENSFDCPPSYPNSPPPYAIALQLFNSMRRSRRRGPPSSRDANNNSVSAGEELGTPPPSYRDVTQSPPPYSPKELPL</sequence>
<evidence type="ECO:0000313" key="3">
    <source>
        <dbReference type="EMBL" id="CBY19978.1"/>
    </source>
</evidence>
<keyword evidence="2" id="KW-0812">Transmembrane</keyword>
<accession>E4XV06</accession>
<keyword evidence="2" id="KW-0472">Membrane</keyword>
<dbReference type="EMBL" id="FN653196">
    <property type="protein sequence ID" value="CBY19978.1"/>
    <property type="molecule type" value="Genomic_DNA"/>
</dbReference>
<gene>
    <name evidence="3" type="ORF">GSOID_T00005331001</name>
</gene>
<name>E4XV06_OIKDI</name>
<organism evidence="3">
    <name type="scientific">Oikopleura dioica</name>
    <name type="common">Tunicate</name>
    <dbReference type="NCBI Taxonomy" id="34765"/>
    <lineage>
        <taxon>Eukaryota</taxon>
        <taxon>Metazoa</taxon>
        <taxon>Chordata</taxon>
        <taxon>Tunicata</taxon>
        <taxon>Appendicularia</taxon>
        <taxon>Copelata</taxon>
        <taxon>Oikopleuridae</taxon>
        <taxon>Oikopleura</taxon>
    </lineage>
</organism>
<protein>
    <submittedName>
        <fullName evidence="3">Uncharacterized protein</fullName>
    </submittedName>
</protein>
<evidence type="ECO:0000256" key="1">
    <source>
        <dbReference type="SAM" id="MobiDB-lite"/>
    </source>
</evidence>
<evidence type="ECO:0000313" key="4">
    <source>
        <dbReference type="Proteomes" id="UP000001307"/>
    </source>
</evidence>
<proteinExistence type="predicted"/>
<reference evidence="3" key="1">
    <citation type="journal article" date="2010" name="Science">
        <title>Plasticity of animal genome architecture unmasked by rapid evolution of a pelagic tunicate.</title>
        <authorList>
            <person name="Denoeud F."/>
            <person name="Henriet S."/>
            <person name="Mungpakdee S."/>
            <person name="Aury J.M."/>
            <person name="Da Silva C."/>
            <person name="Brinkmann H."/>
            <person name="Mikhaleva J."/>
            <person name="Olsen L.C."/>
            <person name="Jubin C."/>
            <person name="Canestro C."/>
            <person name="Bouquet J.M."/>
            <person name="Danks G."/>
            <person name="Poulain J."/>
            <person name="Campsteijn C."/>
            <person name="Adamski M."/>
            <person name="Cross I."/>
            <person name="Yadetie F."/>
            <person name="Muffato M."/>
            <person name="Louis A."/>
            <person name="Butcher S."/>
            <person name="Tsagkogeorga G."/>
            <person name="Konrad A."/>
            <person name="Singh S."/>
            <person name="Jensen M.F."/>
            <person name="Cong E.H."/>
            <person name="Eikeseth-Otteraa H."/>
            <person name="Noel B."/>
            <person name="Anthouard V."/>
            <person name="Porcel B.M."/>
            <person name="Kachouri-Lafond R."/>
            <person name="Nishino A."/>
            <person name="Ugolini M."/>
            <person name="Chourrout P."/>
            <person name="Nishida H."/>
            <person name="Aasland R."/>
            <person name="Huzurbazar S."/>
            <person name="Westhof E."/>
            <person name="Delsuc F."/>
            <person name="Lehrach H."/>
            <person name="Reinhardt R."/>
            <person name="Weissenbach J."/>
            <person name="Roy S.W."/>
            <person name="Artiguenave F."/>
            <person name="Postlethwait J.H."/>
            <person name="Manak J.R."/>
            <person name="Thompson E.M."/>
            <person name="Jaillon O."/>
            <person name="Du Pasquier L."/>
            <person name="Boudinot P."/>
            <person name="Liberles D.A."/>
            <person name="Volff J.N."/>
            <person name="Philippe H."/>
            <person name="Lenhard B."/>
            <person name="Roest Crollius H."/>
            <person name="Wincker P."/>
            <person name="Chourrout D."/>
        </authorList>
    </citation>
    <scope>NUCLEOTIDE SEQUENCE [LARGE SCALE GENOMIC DNA]</scope>
</reference>
<dbReference type="Proteomes" id="UP000001307">
    <property type="component" value="Unassembled WGS sequence"/>
</dbReference>
<evidence type="ECO:0000256" key="2">
    <source>
        <dbReference type="SAM" id="Phobius"/>
    </source>
</evidence>
<dbReference type="InParanoid" id="E4XV06"/>
<dbReference type="AlphaFoldDB" id="E4XV06"/>
<keyword evidence="2" id="KW-1133">Transmembrane helix</keyword>
<dbReference type="OrthoDB" id="10449331at2759"/>
<feature type="region of interest" description="Disordered" evidence="1">
    <location>
        <begin position="118"/>
        <end position="165"/>
    </location>
</feature>
<keyword evidence="4" id="KW-1185">Reference proteome</keyword>